<organism evidence="16 17">
    <name type="scientific">Agromyces agglutinans</name>
    <dbReference type="NCBI Taxonomy" id="2662258"/>
    <lineage>
        <taxon>Bacteria</taxon>
        <taxon>Bacillati</taxon>
        <taxon>Actinomycetota</taxon>
        <taxon>Actinomycetes</taxon>
        <taxon>Micrococcales</taxon>
        <taxon>Microbacteriaceae</taxon>
        <taxon>Agromyces</taxon>
    </lineage>
</organism>
<dbReference type="InterPro" id="IPR025700">
    <property type="entry name" value="Lys/Orn_oxygenase"/>
</dbReference>
<dbReference type="Gene3D" id="3.50.50.60">
    <property type="entry name" value="FAD/NAD(P)-binding domain"/>
    <property type="match status" value="1"/>
</dbReference>
<dbReference type="Pfam" id="PF13434">
    <property type="entry name" value="Lys_Orn_oxgnase"/>
    <property type="match status" value="1"/>
</dbReference>
<evidence type="ECO:0000256" key="1">
    <source>
        <dbReference type="ARBA" id="ARBA00001974"/>
    </source>
</evidence>
<proteinExistence type="inferred from homology"/>
<comment type="cofactor">
    <cofactor evidence="1">
        <name>FAD</name>
        <dbReference type="ChEBI" id="CHEBI:57692"/>
    </cofactor>
</comment>
<accession>A0A6I2F9J4</accession>
<dbReference type="AlphaFoldDB" id="A0A6I2F9J4"/>
<reference evidence="16 17" key="1">
    <citation type="submission" date="2019-10" db="EMBL/GenBank/DDBJ databases">
        <authorList>
            <person name="Nie G."/>
            <person name="Ming H."/>
            <person name="Yi B."/>
        </authorList>
    </citation>
    <scope>NUCLEOTIDE SEQUENCE [LARGE SCALE GENOMIC DNA]</scope>
    <source>
        <strain evidence="16 17">CFH 90414</strain>
    </source>
</reference>
<evidence type="ECO:0000256" key="12">
    <source>
        <dbReference type="ARBA" id="ARBA00031158"/>
    </source>
</evidence>
<dbReference type="PROSITE" id="PS51257">
    <property type="entry name" value="PROKAR_LIPOPROTEIN"/>
    <property type="match status" value="1"/>
</dbReference>
<evidence type="ECO:0000256" key="11">
    <source>
        <dbReference type="ARBA" id="ARBA00029939"/>
    </source>
</evidence>
<evidence type="ECO:0000256" key="15">
    <source>
        <dbReference type="ARBA" id="ARBA00048407"/>
    </source>
</evidence>
<evidence type="ECO:0000256" key="13">
    <source>
        <dbReference type="ARBA" id="ARBA00032493"/>
    </source>
</evidence>
<dbReference type="PANTHER" id="PTHR42802">
    <property type="entry name" value="MONOOXYGENASE"/>
    <property type="match status" value="1"/>
</dbReference>
<dbReference type="InterPro" id="IPR036188">
    <property type="entry name" value="FAD/NAD-bd_sf"/>
</dbReference>
<evidence type="ECO:0000313" key="17">
    <source>
        <dbReference type="Proteomes" id="UP000431080"/>
    </source>
</evidence>
<evidence type="ECO:0000256" key="7">
    <source>
        <dbReference type="ARBA" id="ARBA00022827"/>
    </source>
</evidence>
<sequence length="460" mass="50818">MSATRIHDLVGIGIGPFNLGLACLAEPLDLDAVFLDQADGFRWHHGMMLEGSTIQVPFLADLVSMADPTSPFSFLNYLKQRGRLYPFYIRESFYPLRAEYDAYCRWAAEQLTALRWGRRVTEVSYEASEDCFVVRAALADGTLEELRARHVVLGIGTEPKVPAALADVADRVVHSADYLHRRDELASSPSIAIVGSGQSAAEIYRDLLEEVDVHEYRLDWITRSPRFFPMEYTKLTLEMTSPEYTEHFHGLPLALRDRLGREQRGLYKGISGELIDDIYDTLYRKSAARPVPTTLLTDTELVAASWNPDASEFVLRLRHNQLGEEYDRRVASVVLATGYAPRVPAFLDPLGELVARDDLGRLDVALDYSIDGGRRRLFVQNGEEHTHGLTAPDLGFGAWRNANILAAITGGEPYAIERRIAFQEFGVPGDAAVPGDAVASSSVPAVPSVPAAAAEAVAAR</sequence>
<keyword evidence="17" id="KW-1185">Reference proteome</keyword>
<keyword evidence="7" id="KW-0274">FAD</keyword>
<comment type="similarity">
    <text evidence="3">Belongs to the lysine N(6)-hydroxylase/L-ornithine N(5)-oxygenase family.</text>
</comment>
<dbReference type="SUPFAM" id="SSF51905">
    <property type="entry name" value="FAD/NAD(P)-binding domain"/>
    <property type="match status" value="2"/>
</dbReference>
<dbReference type="EC" id="1.14.13.59" evidence="4"/>
<comment type="pathway">
    <text evidence="2">Siderophore biosynthesis.</text>
</comment>
<evidence type="ECO:0000256" key="10">
    <source>
        <dbReference type="ARBA" id="ARBA00023033"/>
    </source>
</evidence>
<dbReference type="EMBL" id="WJIF01000002">
    <property type="protein sequence ID" value="MRG59016.1"/>
    <property type="molecule type" value="Genomic_DNA"/>
</dbReference>
<evidence type="ECO:0000256" key="4">
    <source>
        <dbReference type="ARBA" id="ARBA00013076"/>
    </source>
</evidence>
<evidence type="ECO:0000256" key="6">
    <source>
        <dbReference type="ARBA" id="ARBA00022630"/>
    </source>
</evidence>
<dbReference type="GO" id="GO:0047091">
    <property type="term" value="F:L-lysine 6-monooxygenase (NADPH) activity"/>
    <property type="evidence" value="ECO:0007669"/>
    <property type="project" value="UniProtKB-EC"/>
</dbReference>
<dbReference type="PANTHER" id="PTHR42802:SF1">
    <property type="entry name" value="L-ORNITHINE N(5)-MONOOXYGENASE"/>
    <property type="match status" value="1"/>
</dbReference>
<evidence type="ECO:0000256" key="9">
    <source>
        <dbReference type="ARBA" id="ARBA00023002"/>
    </source>
</evidence>
<keyword evidence="9" id="KW-0560">Oxidoreductase</keyword>
<keyword evidence="10 16" id="KW-0503">Monooxygenase</keyword>
<dbReference type="RefSeq" id="WP_312854877.1">
    <property type="nucleotide sequence ID" value="NZ_WJIF01000002.1"/>
</dbReference>
<evidence type="ECO:0000313" key="16">
    <source>
        <dbReference type="EMBL" id="MRG59016.1"/>
    </source>
</evidence>
<evidence type="ECO:0000256" key="3">
    <source>
        <dbReference type="ARBA" id="ARBA00007588"/>
    </source>
</evidence>
<comment type="catalytic activity">
    <reaction evidence="15">
        <text>L-lysine + NADPH + O2 = N(6)-hydroxy-L-lysine + NADP(+) + H2O</text>
        <dbReference type="Rhea" id="RHEA:23228"/>
        <dbReference type="ChEBI" id="CHEBI:15377"/>
        <dbReference type="ChEBI" id="CHEBI:15379"/>
        <dbReference type="ChEBI" id="CHEBI:32551"/>
        <dbReference type="ChEBI" id="CHEBI:57783"/>
        <dbReference type="ChEBI" id="CHEBI:57820"/>
        <dbReference type="ChEBI" id="CHEBI:58349"/>
        <dbReference type="EC" id="1.14.13.59"/>
    </reaction>
</comment>
<evidence type="ECO:0000256" key="2">
    <source>
        <dbReference type="ARBA" id="ARBA00004924"/>
    </source>
</evidence>
<name>A0A6I2F9J4_9MICO</name>
<comment type="caution">
    <text evidence="16">The sequence shown here is derived from an EMBL/GenBank/DDBJ whole genome shotgun (WGS) entry which is preliminary data.</text>
</comment>
<dbReference type="Proteomes" id="UP000431080">
    <property type="component" value="Unassembled WGS sequence"/>
</dbReference>
<evidence type="ECO:0000256" key="8">
    <source>
        <dbReference type="ARBA" id="ARBA00022857"/>
    </source>
</evidence>
<evidence type="ECO:0000256" key="14">
    <source>
        <dbReference type="ARBA" id="ARBA00032738"/>
    </source>
</evidence>
<keyword evidence="8" id="KW-0521">NADP</keyword>
<protein>
    <recommendedName>
        <fullName evidence="5">L-lysine N6-monooxygenase MbtG</fullName>
        <ecNumber evidence="4">1.14.13.59</ecNumber>
    </recommendedName>
    <alternativeName>
        <fullName evidence="14">Lysine 6-N-hydroxylase</fullName>
    </alternativeName>
    <alternativeName>
        <fullName evidence="13">Lysine N6-hydroxylase</fullName>
    </alternativeName>
    <alternativeName>
        <fullName evidence="11">Lysine-N-oxygenase</fullName>
    </alternativeName>
    <alternativeName>
        <fullName evidence="12">Mycobactin synthase protein G</fullName>
    </alternativeName>
</protein>
<keyword evidence="6" id="KW-0285">Flavoprotein</keyword>
<gene>
    <name evidence="16" type="ORF">GE115_03910</name>
</gene>
<evidence type="ECO:0000256" key="5">
    <source>
        <dbReference type="ARBA" id="ARBA00016406"/>
    </source>
</evidence>